<proteinExistence type="predicted"/>
<dbReference type="RefSeq" id="WP_305473068.1">
    <property type="nucleotide sequence ID" value="NZ_JAUYVT010000020.1"/>
</dbReference>
<dbReference type="EMBL" id="JAUYVT010000020">
    <property type="protein sequence ID" value="MDP2566442.1"/>
    <property type="molecule type" value="Genomic_DNA"/>
</dbReference>
<evidence type="ECO:0000313" key="2">
    <source>
        <dbReference type="Proteomes" id="UP001177212"/>
    </source>
</evidence>
<comment type="caution">
    <text evidence="1">The sequence shown here is derived from an EMBL/GenBank/DDBJ whole genome shotgun (WGS) entry which is preliminary data.</text>
</comment>
<reference evidence="1" key="1">
    <citation type="submission" date="2023-07" db="EMBL/GenBank/DDBJ databases">
        <title>Genome content predicts the carbon catabolic preferences of heterotrophic bacteria.</title>
        <authorList>
            <person name="Gralka M."/>
        </authorList>
    </citation>
    <scope>NUCLEOTIDE SEQUENCE</scope>
    <source>
        <strain evidence="1">4G09</strain>
    </source>
</reference>
<accession>A0ABT9FI22</accession>
<keyword evidence="2" id="KW-1185">Reference proteome</keyword>
<protein>
    <submittedName>
        <fullName evidence="1">Uncharacterized protein</fullName>
    </submittedName>
</protein>
<evidence type="ECO:0000313" key="1">
    <source>
        <dbReference type="EMBL" id="MDP2566442.1"/>
    </source>
</evidence>
<name>A0ABT9FI22_9GAMM</name>
<dbReference type="Proteomes" id="UP001177212">
    <property type="component" value="Unassembled WGS sequence"/>
</dbReference>
<sequence length="508" mass="58276">MGDTAKYRYIYEQKNSLKIQVTSTCGTTTISDEIASDSNEETIKSCIKKALHKAGYSAKEIDYKIQRLKKSDKRLVTRAKSSNITGLLGVTIKVNSASVSFRGGYEGNMSQSYTVIIRDYSPGVCWIKRSELDNALKKAIDEAEISRGTQRTINELKSNTTYERIAAHVSDKHKEKFKQKNINNLYILESIHEIAELHTKRVVPKDTVQLNKWLETIKTDRESLVEELRENNLTEKNIRRVLEGKKVLADVKNKMRPNKFGYKDVSGSPLKDRICYKYLYGTGANSNYALLNEYIDDVYYVLEDDLKKAFVAACKERDIAAGELVKTEQEYAQFYKHLDWENEYRLRRVTKNVHVTKSLENFERDVLIRIPDHVGAKAQSRLSKKAHRENKSGYIGSLLIASHEYIYYQSSVYKNGNTKKGTRFGVALNEVGQSTRWLEEAALKQAYLSACKEYDLIKGLELLEDEEYLHVYKEVDWLEVLKTKCTGSKITRIVVAKNISDAKQKLSK</sequence>
<gene>
    <name evidence="1" type="ORF">Q8W34_17480</name>
</gene>
<organism evidence="1 2">
    <name type="scientific">Pseudoalteromonas marina</name>
    <dbReference type="NCBI Taxonomy" id="267375"/>
    <lineage>
        <taxon>Bacteria</taxon>
        <taxon>Pseudomonadati</taxon>
        <taxon>Pseudomonadota</taxon>
        <taxon>Gammaproteobacteria</taxon>
        <taxon>Alteromonadales</taxon>
        <taxon>Pseudoalteromonadaceae</taxon>
        <taxon>Pseudoalteromonas</taxon>
    </lineage>
</organism>